<comment type="caution">
    <text evidence="1">The sequence shown here is derived from an EMBL/GenBank/DDBJ whole genome shotgun (WGS) entry which is preliminary data.</text>
</comment>
<dbReference type="RefSeq" id="WP_338005287.1">
    <property type="nucleotide sequence ID" value="NZ_JAOPKA010000015.1"/>
</dbReference>
<accession>A0AAP2Z1D9</accession>
<evidence type="ECO:0000313" key="2">
    <source>
        <dbReference type="Proteomes" id="UP001321018"/>
    </source>
</evidence>
<protein>
    <submittedName>
        <fullName evidence="1">Uncharacterized protein</fullName>
    </submittedName>
</protein>
<proteinExistence type="predicted"/>
<evidence type="ECO:0000313" key="1">
    <source>
        <dbReference type="EMBL" id="MCU4743469.1"/>
    </source>
</evidence>
<dbReference type="EMBL" id="JAOPKA010000015">
    <property type="protein sequence ID" value="MCU4743469.1"/>
    <property type="molecule type" value="Genomic_DNA"/>
</dbReference>
<reference evidence="1" key="1">
    <citation type="submission" date="2022-09" db="EMBL/GenBank/DDBJ databases">
        <title>Enrichment on poylsaccharides allowed isolation of novel metabolic and taxonomic groups of Haloarchaea.</title>
        <authorList>
            <person name="Sorokin D.Y."/>
            <person name="Elcheninov A.G."/>
            <person name="Khizhniak T.V."/>
            <person name="Kolganova T.V."/>
            <person name="Kublanov I.V."/>
        </authorList>
    </citation>
    <scope>NUCLEOTIDE SEQUENCE</scope>
    <source>
        <strain evidence="1">AArc-xg1-1</strain>
    </source>
</reference>
<sequence>MSTHKNVYRIDAADVEGGMLIPKDIEGEVDAYELNRSVKSDWAIKVVNDTDADVDATALVSTSDDSAFEAYAEDGAPETASTGDAPDNVVYITGETVAGYLGAELAADPAPTSGTVTVVFNSRLYGGA</sequence>
<name>A0AAP2Z1D9_9EURY</name>
<gene>
    <name evidence="1" type="ORF">OB960_18955</name>
</gene>
<dbReference type="AlphaFoldDB" id="A0AAP2Z1D9"/>
<dbReference type="Proteomes" id="UP001321018">
    <property type="component" value="Unassembled WGS sequence"/>
</dbReference>
<organism evidence="1 2">
    <name type="scientific">Natronoglomus mannanivorans</name>
    <dbReference type="NCBI Taxonomy" id="2979990"/>
    <lineage>
        <taxon>Archaea</taxon>
        <taxon>Methanobacteriati</taxon>
        <taxon>Methanobacteriota</taxon>
        <taxon>Stenosarchaea group</taxon>
        <taxon>Halobacteria</taxon>
        <taxon>Halobacteriales</taxon>
        <taxon>Natrialbaceae</taxon>
        <taxon>Natronoglomus</taxon>
    </lineage>
</organism>